<dbReference type="Proteomes" id="UP000005038">
    <property type="component" value="Unassembled WGS sequence"/>
</dbReference>
<dbReference type="Pfam" id="PF00781">
    <property type="entry name" value="DAGK_cat"/>
    <property type="match status" value="1"/>
</dbReference>
<dbReference type="Pfam" id="PF19279">
    <property type="entry name" value="YegS_C"/>
    <property type="match status" value="1"/>
</dbReference>
<dbReference type="Gene3D" id="3.40.50.10330">
    <property type="entry name" value="Probable inorganic polyphosphate/atp-NAD kinase, domain 1"/>
    <property type="match status" value="1"/>
</dbReference>
<name>H5TGU5_GORO1</name>
<keyword evidence="3" id="KW-0444">Lipid biosynthesis</keyword>
<protein>
    <recommendedName>
        <fullName evidence="13">DAGKc domain-containing protein</fullName>
    </recommendedName>
</protein>
<dbReference type="SUPFAM" id="SSF111331">
    <property type="entry name" value="NAD kinase/diacylglycerol kinase-like"/>
    <property type="match status" value="1"/>
</dbReference>
<keyword evidence="4" id="KW-0808">Transferase</keyword>
<dbReference type="GO" id="GO:0005524">
    <property type="term" value="F:ATP binding"/>
    <property type="evidence" value="ECO:0007669"/>
    <property type="project" value="UniProtKB-KW"/>
</dbReference>
<gene>
    <name evidence="14" type="ORF">GOOTI_024_00070</name>
</gene>
<dbReference type="STRING" id="1108044.GOOTI_024_00070"/>
<keyword evidence="5" id="KW-0479">Metal-binding</keyword>
<comment type="cofactor">
    <cofactor evidence="1">
        <name>Mg(2+)</name>
        <dbReference type="ChEBI" id="CHEBI:18420"/>
    </cofactor>
</comment>
<dbReference type="InterPro" id="IPR050187">
    <property type="entry name" value="Lipid_Phosphate_FormReg"/>
</dbReference>
<evidence type="ECO:0000256" key="1">
    <source>
        <dbReference type="ARBA" id="ARBA00001946"/>
    </source>
</evidence>
<keyword evidence="9" id="KW-0460">Magnesium</keyword>
<dbReference type="OrthoDB" id="142078at2"/>
<dbReference type="AlphaFoldDB" id="H5TGU5"/>
<keyword evidence="10" id="KW-0443">Lipid metabolism</keyword>
<evidence type="ECO:0000256" key="9">
    <source>
        <dbReference type="ARBA" id="ARBA00022842"/>
    </source>
</evidence>
<dbReference type="NCBIfam" id="TIGR00147">
    <property type="entry name" value="YegS/Rv2252/BmrU family lipid kinase"/>
    <property type="match status" value="1"/>
</dbReference>
<dbReference type="PANTHER" id="PTHR12358:SF106">
    <property type="entry name" value="LIPID KINASE YEGS"/>
    <property type="match status" value="1"/>
</dbReference>
<keyword evidence="11" id="KW-0594">Phospholipid biosynthesis</keyword>
<evidence type="ECO:0000256" key="5">
    <source>
        <dbReference type="ARBA" id="ARBA00022723"/>
    </source>
</evidence>
<evidence type="ECO:0000256" key="11">
    <source>
        <dbReference type="ARBA" id="ARBA00023209"/>
    </source>
</evidence>
<dbReference type="SMART" id="SM00046">
    <property type="entry name" value="DAGKc"/>
    <property type="match status" value="1"/>
</dbReference>
<evidence type="ECO:0000313" key="14">
    <source>
        <dbReference type="EMBL" id="GAB32703.1"/>
    </source>
</evidence>
<dbReference type="InterPro" id="IPR005218">
    <property type="entry name" value="Diacylglycerol/lipid_kinase"/>
</dbReference>
<organism evidence="14 15">
    <name type="scientific">Gordonia otitidis (strain DSM 44809 / CCUG 52243 / JCM 12355 / NBRC 100426 / IFM 10032)</name>
    <dbReference type="NCBI Taxonomy" id="1108044"/>
    <lineage>
        <taxon>Bacteria</taxon>
        <taxon>Bacillati</taxon>
        <taxon>Actinomycetota</taxon>
        <taxon>Actinomycetes</taxon>
        <taxon>Mycobacteriales</taxon>
        <taxon>Gordoniaceae</taxon>
        <taxon>Gordonia</taxon>
    </lineage>
</organism>
<evidence type="ECO:0000256" key="8">
    <source>
        <dbReference type="ARBA" id="ARBA00022840"/>
    </source>
</evidence>
<evidence type="ECO:0000313" key="15">
    <source>
        <dbReference type="Proteomes" id="UP000005038"/>
    </source>
</evidence>
<dbReference type="GO" id="GO:0004143">
    <property type="term" value="F:ATP-dependent diacylglycerol kinase activity"/>
    <property type="evidence" value="ECO:0007669"/>
    <property type="project" value="TreeGrafter"/>
</dbReference>
<dbReference type="InterPro" id="IPR017438">
    <property type="entry name" value="ATP-NAD_kinase_N"/>
</dbReference>
<dbReference type="RefSeq" id="WP_007236967.1">
    <property type="nucleotide sequence ID" value="NZ_BAFB01000024.1"/>
</dbReference>
<dbReference type="InterPro" id="IPR001206">
    <property type="entry name" value="Diacylglycerol_kinase_cat_dom"/>
</dbReference>
<dbReference type="Gene3D" id="2.60.200.40">
    <property type="match status" value="1"/>
</dbReference>
<evidence type="ECO:0000259" key="13">
    <source>
        <dbReference type="PROSITE" id="PS50146"/>
    </source>
</evidence>
<comment type="caution">
    <text evidence="14">The sequence shown here is derived from an EMBL/GenBank/DDBJ whole genome shotgun (WGS) entry which is preliminary data.</text>
</comment>
<evidence type="ECO:0000256" key="6">
    <source>
        <dbReference type="ARBA" id="ARBA00022741"/>
    </source>
</evidence>
<dbReference type="GO" id="GO:0046872">
    <property type="term" value="F:metal ion binding"/>
    <property type="evidence" value="ECO:0007669"/>
    <property type="project" value="UniProtKB-KW"/>
</dbReference>
<evidence type="ECO:0000256" key="3">
    <source>
        <dbReference type="ARBA" id="ARBA00022516"/>
    </source>
</evidence>
<sequence length="310" mass="32753">MSSSRKSTNTVGRLAIIANPASGHGAGQRTLGAATAILRGRGVSHEVHVGTSREHSSQLAHEAAERGADALVVIGGDGTVQPVLRSVLTHDLPLGIVPAGSGNDTARMLDIPLDDAARAVQIILDGHTRRIDLGRASFSDGTDELFATIAATGFDAAVAERAQDLSWPSGRALFALAALRQLPMLNRHHYEVRVDDVEVETDAAFTAIANGPTYGAGMRIAPRASADDGVFDIVMGTHPRHLPRLSLLRGLVQVICGHVENNPLFRELHGREVELYCDPPADVSLDGDIVGSLPTVFDVVADAIDVFAPR</sequence>
<evidence type="ECO:0000256" key="4">
    <source>
        <dbReference type="ARBA" id="ARBA00022679"/>
    </source>
</evidence>
<dbReference type="PANTHER" id="PTHR12358">
    <property type="entry name" value="SPHINGOSINE KINASE"/>
    <property type="match status" value="1"/>
</dbReference>
<evidence type="ECO:0000256" key="7">
    <source>
        <dbReference type="ARBA" id="ARBA00022777"/>
    </source>
</evidence>
<dbReference type="EMBL" id="BAFB01000024">
    <property type="protein sequence ID" value="GAB32703.1"/>
    <property type="molecule type" value="Genomic_DNA"/>
</dbReference>
<dbReference type="InterPro" id="IPR016064">
    <property type="entry name" value="NAD/diacylglycerol_kinase_sf"/>
</dbReference>
<dbReference type="PROSITE" id="PS50146">
    <property type="entry name" value="DAGK"/>
    <property type="match status" value="1"/>
</dbReference>
<evidence type="ECO:0000256" key="2">
    <source>
        <dbReference type="ARBA" id="ARBA00005983"/>
    </source>
</evidence>
<dbReference type="GO" id="GO:0005886">
    <property type="term" value="C:plasma membrane"/>
    <property type="evidence" value="ECO:0007669"/>
    <property type="project" value="TreeGrafter"/>
</dbReference>
<proteinExistence type="inferred from homology"/>
<keyword evidence="15" id="KW-1185">Reference proteome</keyword>
<evidence type="ECO:0000256" key="10">
    <source>
        <dbReference type="ARBA" id="ARBA00023098"/>
    </source>
</evidence>
<accession>H5TGU5</accession>
<keyword evidence="8" id="KW-0067">ATP-binding</keyword>
<keyword evidence="7" id="KW-0418">Kinase</keyword>
<dbReference type="InterPro" id="IPR045540">
    <property type="entry name" value="YegS/DAGK_C"/>
</dbReference>
<comment type="similarity">
    <text evidence="2">Belongs to the diacylglycerol/lipid kinase family.</text>
</comment>
<reference evidence="14" key="1">
    <citation type="submission" date="2012-02" db="EMBL/GenBank/DDBJ databases">
        <title>Whole genome shotgun sequence of Gordonia otitidis NBRC 100426.</title>
        <authorList>
            <person name="Yoshida I."/>
            <person name="Hosoyama A."/>
            <person name="Tsuchikane K."/>
            <person name="Katsumata H."/>
            <person name="Yamazaki S."/>
            <person name="Fujita N."/>
        </authorList>
    </citation>
    <scope>NUCLEOTIDE SEQUENCE [LARGE SCALE GENOMIC DNA]</scope>
    <source>
        <strain evidence="14">NBRC 100426</strain>
    </source>
</reference>
<keyword evidence="12" id="KW-1208">Phospholipid metabolism</keyword>
<dbReference type="GO" id="GO:0008654">
    <property type="term" value="P:phospholipid biosynthetic process"/>
    <property type="evidence" value="ECO:0007669"/>
    <property type="project" value="UniProtKB-KW"/>
</dbReference>
<keyword evidence="6" id="KW-0547">Nucleotide-binding</keyword>
<feature type="domain" description="DAGKc" evidence="13">
    <location>
        <begin position="9"/>
        <end position="141"/>
    </location>
</feature>
<evidence type="ECO:0000256" key="12">
    <source>
        <dbReference type="ARBA" id="ARBA00023264"/>
    </source>
</evidence>